<dbReference type="GO" id="GO:0052717">
    <property type="term" value="F:tRNA-specific adenosine-34 deaminase activity"/>
    <property type="evidence" value="ECO:0007669"/>
    <property type="project" value="TreeGrafter"/>
</dbReference>
<dbReference type="AlphaFoldDB" id="A0A9P0D9G8"/>
<gene>
    <name evidence="3" type="ORF">PHAECO_LOCUS269</name>
</gene>
<proteinExistence type="predicted"/>
<dbReference type="PANTHER" id="PTHR11079">
    <property type="entry name" value="CYTOSINE DEAMINASE FAMILY MEMBER"/>
    <property type="match status" value="1"/>
</dbReference>
<reference evidence="3" key="1">
    <citation type="submission" date="2022-01" db="EMBL/GenBank/DDBJ databases">
        <authorList>
            <person name="King R."/>
        </authorList>
    </citation>
    <scope>NUCLEOTIDE SEQUENCE</scope>
</reference>
<dbReference type="PROSITE" id="PS51747">
    <property type="entry name" value="CYT_DCMP_DEAMINASES_2"/>
    <property type="match status" value="1"/>
</dbReference>
<dbReference type="OrthoDB" id="408702at2759"/>
<dbReference type="SUPFAM" id="SSF53927">
    <property type="entry name" value="Cytidine deaminase-like"/>
    <property type="match status" value="1"/>
</dbReference>
<dbReference type="Pfam" id="PF00383">
    <property type="entry name" value="dCMP_cyt_deam_1"/>
    <property type="match status" value="1"/>
</dbReference>
<evidence type="ECO:0000313" key="3">
    <source>
        <dbReference type="EMBL" id="CAH1117285.1"/>
    </source>
</evidence>
<evidence type="ECO:0000313" key="4">
    <source>
        <dbReference type="Proteomes" id="UP001153737"/>
    </source>
</evidence>
<accession>A0A9P0D9G8</accession>
<evidence type="ECO:0000256" key="1">
    <source>
        <dbReference type="ARBA" id="ARBA00022801"/>
    </source>
</evidence>
<dbReference type="Gene3D" id="3.40.140.10">
    <property type="entry name" value="Cytidine Deaminase, domain 2"/>
    <property type="match status" value="1"/>
</dbReference>
<protein>
    <recommendedName>
        <fullName evidence="2">CMP/dCMP-type deaminase domain-containing protein</fullName>
    </recommendedName>
</protein>
<dbReference type="GO" id="GO:0005634">
    <property type="term" value="C:nucleus"/>
    <property type="evidence" value="ECO:0007669"/>
    <property type="project" value="TreeGrafter"/>
</dbReference>
<dbReference type="Proteomes" id="UP001153737">
    <property type="component" value="Chromosome 1"/>
</dbReference>
<keyword evidence="4" id="KW-1185">Reference proteome</keyword>
<dbReference type="GO" id="GO:0002100">
    <property type="term" value="P:tRNA wobble adenosine to inosine editing"/>
    <property type="evidence" value="ECO:0007669"/>
    <property type="project" value="TreeGrafter"/>
</dbReference>
<organism evidence="3 4">
    <name type="scientific">Phaedon cochleariae</name>
    <name type="common">Mustard beetle</name>
    <dbReference type="NCBI Taxonomy" id="80249"/>
    <lineage>
        <taxon>Eukaryota</taxon>
        <taxon>Metazoa</taxon>
        <taxon>Ecdysozoa</taxon>
        <taxon>Arthropoda</taxon>
        <taxon>Hexapoda</taxon>
        <taxon>Insecta</taxon>
        <taxon>Pterygota</taxon>
        <taxon>Neoptera</taxon>
        <taxon>Endopterygota</taxon>
        <taxon>Coleoptera</taxon>
        <taxon>Polyphaga</taxon>
        <taxon>Cucujiformia</taxon>
        <taxon>Chrysomeloidea</taxon>
        <taxon>Chrysomelidae</taxon>
        <taxon>Chrysomelinae</taxon>
        <taxon>Chrysomelini</taxon>
        <taxon>Phaedon</taxon>
    </lineage>
</organism>
<keyword evidence="1" id="KW-0378">Hydrolase</keyword>
<dbReference type="CDD" id="cd01285">
    <property type="entry name" value="nucleoside_deaminase"/>
    <property type="match status" value="1"/>
</dbReference>
<dbReference type="EMBL" id="OU896707">
    <property type="protein sequence ID" value="CAH1117285.1"/>
    <property type="molecule type" value="Genomic_DNA"/>
</dbReference>
<dbReference type="GO" id="GO:0005737">
    <property type="term" value="C:cytoplasm"/>
    <property type="evidence" value="ECO:0007669"/>
    <property type="project" value="TreeGrafter"/>
</dbReference>
<dbReference type="InterPro" id="IPR016193">
    <property type="entry name" value="Cytidine_deaminase-like"/>
</dbReference>
<sequence length="176" mass="19596">MCDDIAKYDLDLSENEQLFMDKAFTYAKEALSAQEVPVGCIFVHNGEVIALGRNTVNETKNATRHAEMNCIDQVTNYCTLRNLNPTQIFKEIIVYVTVEPCIMCAAALYDLKVEKIVYGCQNDRFGGQSVFDVAAVLKPVTQLKGGYRSEEALSLLKDFYKGVNPNAPPSKAKVKK</sequence>
<evidence type="ECO:0000259" key="2">
    <source>
        <dbReference type="PROSITE" id="PS51747"/>
    </source>
</evidence>
<dbReference type="InterPro" id="IPR002125">
    <property type="entry name" value="CMP_dCMP_dom"/>
</dbReference>
<dbReference type="PANTHER" id="PTHR11079:SF149">
    <property type="entry name" value="TRNA-SPECIFIC ADENOSINE DEAMINASE 2"/>
    <property type="match status" value="1"/>
</dbReference>
<reference evidence="3" key="2">
    <citation type="submission" date="2022-10" db="EMBL/GenBank/DDBJ databases">
        <authorList>
            <consortium name="ENA_rothamsted_submissions"/>
            <consortium name="culmorum"/>
            <person name="King R."/>
        </authorList>
    </citation>
    <scope>NUCLEOTIDE SEQUENCE</scope>
</reference>
<name>A0A9P0D9G8_PHACE</name>
<feature type="domain" description="CMP/dCMP-type deaminase" evidence="2">
    <location>
        <begin position="14"/>
        <end position="130"/>
    </location>
</feature>